<protein>
    <submittedName>
        <fullName evidence="6">SCO family protein</fullName>
    </submittedName>
</protein>
<evidence type="ECO:0000256" key="3">
    <source>
        <dbReference type="PIRSR" id="PIRSR603782-1"/>
    </source>
</evidence>
<evidence type="ECO:0000313" key="7">
    <source>
        <dbReference type="Proteomes" id="UP000282837"/>
    </source>
</evidence>
<comment type="similarity">
    <text evidence="1">Belongs to the SCO1/2 family.</text>
</comment>
<evidence type="ECO:0000256" key="5">
    <source>
        <dbReference type="SAM" id="SignalP"/>
    </source>
</evidence>
<name>A0A437N440_9SPHN</name>
<dbReference type="EMBL" id="SACO01000007">
    <property type="protein sequence ID" value="RVU04678.1"/>
    <property type="molecule type" value="Genomic_DNA"/>
</dbReference>
<dbReference type="FunFam" id="3.40.30.10:FF:000013">
    <property type="entry name" value="Blast:Protein SCO1 homolog, mitochondrial"/>
    <property type="match status" value="1"/>
</dbReference>
<gene>
    <name evidence="6" type="ORF">EOE18_11005</name>
</gene>
<keyword evidence="3" id="KW-0479">Metal-binding</keyword>
<accession>A0A437N440</accession>
<keyword evidence="5" id="KW-0732">Signal</keyword>
<keyword evidence="4" id="KW-1015">Disulfide bond</keyword>
<dbReference type="PANTHER" id="PTHR12151:SF25">
    <property type="entry name" value="LINALOOL DEHYDRATASE_ISOMERASE DOMAIN-CONTAINING PROTEIN"/>
    <property type="match status" value="1"/>
</dbReference>
<dbReference type="CDD" id="cd02968">
    <property type="entry name" value="SCO"/>
    <property type="match status" value="1"/>
</dbReference>
<dbReference type="AlphaFoldDB" id="A0A437N440"/>
<evidence type="ECO:0000313" key="6">
    <source>
        <dbReference type="EMBL" id="RVU04678.1"/>
    </source>
</evidence>
<dbReference type="SUPFAM" id="SSF52833">
    <property type="entry name" value="Thioredoxin-like"/>
    <property type="match status" value="1"/>
</dbReference>
<feature type="binding site" evidence="3">
    <location>
        <position position="80"/>
    </location>
    <ligand>
        <name>Cu cation</name>
        <dbReference type="ChEBI" id="CHEBI:23378"/>
    </ligand>
</feature>
<dbReference type="PANTHER" id="PTHR12151">
    <property type="entry name" value="ELECTRON TRANSPORT PROTIN SCO1/SENC FAMILY MEMBER"/>
    <property type="match status" value="1"/>
</dbReference>
<keyword evidence="2 3" id="KW-0186">Copper</keyword>
<sequence>MNQCAMTKPFRSSRPAALFAALAALLILPACSGKPAADQPPLAGAAIGGPFTLVDKTGKEVRWSDFAGHYRIVYFGYTFCPDACPTDVAVAMRGLDLYAKTHAKQADELRPIFITIDPARDTPAVVGQFAAAFSPRLIGLTGSAAQVDVAAKAFAAYYAKGKATAGGYLMDHSRIAYLMGPQGEPITMLTLDKGPQGVAQDLEHWVK</sequence>
<evidence type="ECO:0000256" key="4">
    <source>
        <dbReference type="PIRSR" id="PIRSR603782-2"/>
    </source>
</evidence>
<feature type="chain" id="PRO_5018997095" evidence="5">
    <location>
        <begin position="37"/>
        <end position="207"/>
    </location>
</feature>
<dbReference type="Proteomes" id="UP000282837">
    <property type="component" value="Unassembled WGS sequence"/>
</dbReference>
<comment type="caution">
    <text evidence="6">The sequence shown here is derived from an EMBL/GenBank/DDBJ whole genome shotgun (WGS) entry which is preliminary data.</text>
</comment>
<dbReference type="Gene3D" id="3.40.30.10">
    <property type="entry name" value="Glutaredoxin"/>
    <property type="match status" value="1"/>
</dbReference>
<reference evidence="6 7" key="1">
    <citation type="submission" date="2019-01" db="EMBL/GenBank/DDBJ databases">
        <authorList>
            <person name="Chen W.-M."/>
        </authorList>
    </citation>
    <scope>NUCLEOTIDE SEQUENCE [LARGE SCALE GENOMIC DNA]</scope>
    <source>
        <strain evidence="6 7">FSY-9</strain>
    </source>
</reference>
<organism evidence="6 7">
    <name type="scientific">Novosphingobium umbonatum</name>
    <dbReference type="NCBI Taxonomy" id="1908524"/>
    <lineage>
        <taxon>Bacteria</taxon>
        <taxon>Pseudomonadati</taxon>
        <taxon>Pseudomonadota</taxon>
        <taxon>Alphaproteobacteria</taxon>
        <taxon>Sphingomonadales</taxon>
        <taxon>Sphingomonadaceae</taxon>
        <taxon>Novosphingobium</taxon>
    </lineage>
</organism>
<dbReference type="RefSeq" id="WP_127709406.1">
    <property type="nucleotide sequence ID" value="NZ_SACO01000007.1"/>
</dbReference>
<evidence type="ECO:0000256" key="1">
    <source>
        <dbReference type="ARBA" id="ARBA00010996"/>
    </source>
</evidence>
<feature type="binding site" evidence="3">
    <location>
        <position position="84"/>
    </location>
    <ligand>
        <name>Cu cation</name>
        <dbReference type="ChEBI" id="CHEBI:23378"/>
    </ligand>
</feature>
<feature type="disulfide bond" description="Redox-active" evidence="4">
    <location>
        <begin position="80"/>
        <end position="84"/>
    </location>
</feature>
<dbReference type="InterPro" id="IPR003782">
    <property type="entry name" value="SCO1/SenC"/>
</dbReference>
<keyword evidence="7" id="KW-1185">Reference proteome</keyword>
<feature type="binding site" evidence="3">
    <location>
        <position position="172"/>
    </location>
    <ligand>
        <name>Cu cation</name>
        <dbReference type="ChEBI" id="CHEBI:23378"/>
    </ligand>
</feature>
<dbReference type="InterPro" id="IPR036249">
    <property type="entry name" value="Thioredoxin-like_sf"/>
</dbReference>
<dbReference type="Pfam" id="PF02630">
    <property type="entry name" value="SCO1-SenC"/>
    <property type="match status" value="1"/>
</dbReference>
<feature type="signal peptide" evidence="5">
    <location>
        <begin position="1"/>
        <end position="36"/>
    </location>
</feature>
<dbReference type="OrthoDB" id="9790194at2"/>
<evidence type="ECO:0000256" key="2">
    <source>
        <dbReference type="ARBA" id="ARBA00023008"/>
    </source>
</evidence>
<dbReference type="GO" id="GO:0046872">
    <property type="term" value="F:metal ion binding"/>
    <property type="evidence" value="ECO:0007669"/>
    <property type="project" value="UniProtKB-KW"/>
</dbReference>
<proteinExistence type="inferred from homology"/>